<feature type="transmembrane region" description="Helical" evidence="8">
    <location>
        <begin position="34"/>
        <end position="54"/>
    </location>
</feature>
<keyword evidence="2" id="KW-0813">Transport</keyword>
<sequence length="620" mass="70933">MLNPQLKAKLKYNPLFKIINNLYYRWTKLSKLKYLLFTYLFIIIVSSLFLWSPITQVNPDEDWYRPKNYLNALFTVSSAFSNTGLVVYDSYLHWNILGQIFLAILILMGGLGIFVLKFYIFNFIFKRNIKTMNAYRMLQYERNHNDVNKIGSLLTTSVTFILAVSFVSGFALSFYFYYAEPIHTFGIKQNLDGYINPQGNWSLAFRFGFFHSISAINNAGFDLISGRSLMPYYQNYALQLWFIVLLIIGGLGFPVLYDLNRYIKHKLRGKKHKYRFLLFTKVSTISYFLIFLVGFGILISFETLSINANTIWNKVYVPDSLKNDYSKWVLVLNQYSQNTSEQGQLIYQELLSLPNLEDQSTLTSDVAREFFNLLNKKHLNLIKVFDSSGNLISAQEGTLKDFLTHGQMYGSTFDKVFAIIFTSLSTRSAGFATVNMRDFTRSSFFVLLIMMVIGAAPSSTGGGIRTTTFAIVYLTIVSVILNRSKVRIFKRSINPETVFMAGQVFIIGLIVLVTSSFILFTSFDILGGQINTDQILLNRNFQLDATSYEAEHIWFEVASAFGTAGLSTGITKDLNIISKITLIFVMFIGQFGISSSLLVWKRKKSNQRHYEYITTDIVIG</sequence>
<keyword evidence="6" id="KW-0406">Ion transport</keyword>
<evidence type="ECO:0000313" key="9">
    <source>
        <dbReference type="EMBL" id="VEU62595.1"/>
    </source>
</evidence>
<dbReference type="EMBL" id="LR214972">
    <property type="protein sequence ID" value="VEU62595.1"/>
    <property type="molecule type" value="Genomic_DNA"/>
</dbReference>
<evidence type="ECO:0000256" key="1">
    <source>
        <dbReference type="ARBA" id="ARBA00004651"/>
    </source>
</evidence>
<proteinExistence type="predicted"/>
<evidence type="ECO:0000256" key="6">
    <source>
        <dbReference type="ARBA" id="ARBA00023065"/>
    </source>
</evidence>
<gene>
    <name evidence="9" type="primary">ktrB</name>
    <name evidence="9" type="ORF">NCTC10118_00066</name>
</gene>
<feature type="transmembrane region" description="Helical" evidence="8">
    <location>
        <begin position="502"/>
        <end position="523"/>
    </location>
</feature>
<comment type="subcellular location">
    <subcellularLocation>
        <location evidence="1">Cell membrane</location>
        <topology evidence="1">Multi-pass membrane protein</topology>
    </subcellularLocation>
</comment>
<dbReference type="GO" id="GO:0005886">
    <property type="term" value="C:plasma membrane"/>
    <property type="evidence" value="ECO:0007669"/>
    <property type="project" value="UniProtKB-SubCell"/>
</dbReference>
<dbReference type="OrthoDB" id="9810952at2"/>
<feature type="transmembrane region" description="Helical" evidence="8">
    <location>
        <begin position="100"/>
        <end position="125"/>
    </location>
</feature>
<dbReference type="Pfam" id="PF02386">
    <property type="entry name" value="TrkH"/>
    <property type="match status" value="2"/>
</dbReference>
<evidence type="ECO:0000256" key="4">
    <source>
        <dbReference type="ARBA" id="ARBA00022692"/>
    </source>
</evidence>
<dbReference type="RefSeq" id="WP_129620906.1">
    <property type="nucleotide sequence ID" value="NZ_LR214972.1"/>
</dbReference>
<dbReference type="GO" id="GO:0030001">
    <property type="term" value="P:metal ion transport"/>
    <property type="evidence" value="ECO:0007669"/>
    <property type="project" value="UniProtKB-ARBA"/>
</dbReference>
<evidence type="ECO:0000256" key="8">
    <source>
        <dbReference type="SAM" id="Phobius"/>
    </source>
</evidence>
<reference evidence="9 10" key="1">
    <citation type="submission" date="2019-01" db="EMBL/GenBank/DDBJ databases">
        <authorList>
            <consortium name="Pathogen Informatics"/>
        </authorList>
    </citation>
    <scope>NUCLEOTIDE SEQUENCE [LARGE SCALE GENOMIC DNA]</scope>
    <source>
        <strain evidence="9 10">NCTC10118</strain>
    </source>
</reference>
<feature type="transmembrane region" description="Helical" evidence="8">
    <location>
        <begin position="576"/>
        <end position="600"/>
    </location>
</feature>
<name>A0A449ACN2_9BACT</name>
<dbReference type="PANTHER" id="PTHR32024:SF1">
    <property type="entry name" value="KTR SYSTEM POTASSIUM UPTAKE PROTEIN B"/>
    <property type="match status" value="1"/>
</dbReference>
<organism evidence="9 10">
    <name type="scientific">Mycoplasmopsis bovirhinis</name>
    <dbReference type="NCBI Taxonomy" id="29553"/>
    <lineage>
        <taxon>Bacteria</taxon>
        <taxon>Bacillati</taxon>
        <taxon>Mycoplasmatota</taxon>
        <taxon>Mycoplasmoidales</taxon>
        <taxon>Metamycoplasmataceae</taxon>
        <taxon>Mycoplasmopsis</taxon>
    </lineage>
</organism>
<keyword evidence="4 8" id="KW-0812">Transmembrane</keyword>
<feature type="transmembrane region" description="Helical" evidence="8">
    <location>
        <begin position="158"/>
        <end position="178"/>
    </location>
</feature>
<keyword evidence="7 8" id="KW-0472">Membrane</keyword>
<evidence type="ECO:0000313" key="10">
    <source>
        <dbReference type="Proteomes" id="UP000289952"/>
    </source>
</evidence>
<accession>A0A449ACN2</accession>
<keyword evidence="5 8" id="KW-1133">Transmembrane helix</keyword>
<evidence type="ECO:0000256" key="7">
    <source>
        <dbReference type="ARBA" id="ARBA00023136"/>
    </source>
</evidence>
<feature type="transmembrane region" description="Helical" evidence="8">
    <location>
        <begin position="236"/>
        <end position="257"/>
    </location>
</feature>
<keyword evidence="10" id="KW-1185">Reference proteome</keyword>
<evidence type="ECO:0000256" key="5">
    <source>
        <dbReference type="ARBA" id="ARBA00022989"/>
    </source>
</evidence>
<protein>
    <submittedName>
        <fullName evidence="9">Ktr system potassium uptake protein B</fullName>
    </submittedName>
</protein>
<evidence type="ECO:0000256" key="2">
    <source>
        <dbReference type="ARBA" id="ARBA00022448"/>
    </source>
</evidence>
<dbReference type="InterPro" id="IPR003445">
    <property type="entry name" value="Cat_transpt"/>
</dbReference>
<dbReference type="GO" id="GO:0008324">
    <property type="term" value="F:monoatomic cation transmembrane transporter activity"/>
    <property type="evidence" value="ECO:0007669"/>
    <property type="project" value="InterPro"/>
</dbReference>
<dbReference type="Proteomes" id="UP000289952">
    <property type="component" value="Chromosome"/>
</dbReference>
<keyword evidence="3" id="KW-1003">Cell membrane</keyword>
<dbReference type="AlphaFoldDB" id="A0A449ACN2"/>
<feature type="transmembrane region" description="Helical" evidence="8">
    <location>
        <begin position="439"/>
        <end position="456"/>
    </location>
</feature>
<dbReference type="PANTHER" id="PTHR32024">
    <property type="entry name" value="TRK SYSTEM POTASSIUM UPTAKE PROTEIN TRKG-RELATED"/>
    <property type="match status" value="1"/>
</dbReference>
<evidence type="ECO:0000256" key="3">
    <source>
        <dbReference type="ARBA" id="ARBA00022475"/>
    </source>
</evidence>
<feature type="transmembrane region" description="Helical" evidence="8">
    <location>
        <begin position="278"/>
        <end position="301"/>
    </location>
</feature>
<feature type="transmembrane region" description="Helical" evidence="8">
    <location>
        <begin position="416"/>
        <end position="434"/>
    </location>
</feature>
<feature type="transmembrane region" description="Helical" evidence="8">
    <location>
        <begin position="462"/>
        <end position="481"/>
    </location>
</feature>